<gene>
    <name evidence="2" type="primary">LOC34622257</name>
</gene>
<dbReference type="AlphaFoldDB" id="A0A6P6RXG2"/>
<reference evidence="2" key="1">
    <citation type="submission" date="2025-08" db="UniProtKB">
        <authorList>
            <consortium name="RefSeq"/>
        </authorList>
    </citation>
    <scope>IDENTIFICATION</scope>
</reference>
<sequence length="230" mass="26094">MPRIRADASGALSVHPFGWMYTSIRTKKKRGKKEVVKKNPEQLETKASMPPLRLADHATTAEPPAAIAETIRTETYRAVKGRKTRRMFVFRNKYRLKRLLSLTHDTEPSDERKPQGRAFITPLTRLQHQAHLPRSATHSRFDFRHSLRYTVAWGGPQVSPVVPSACSVTFRLKDLSLTAAQRKQLIAILGPDRIRDDLCCLEADVFPELNENAAHLGDALELLLREIRAV</sequence>
<proteinExistence type="predicted"/>
<name>A0A6P6RXG2_9EIME</name>
<dbReference type="RefSeq" id="XP_026191795.1">
    <property type="nucleotide sequence ID" value="XM_026336010.1"/>
</dbReference>
<dbReference type="GeneID" id="34622257"/>
<evidence type="ECO:0000313" key="1">
    <source>
        <dbReference type="Proteomes" id="UP000515125"/>
    </source>
</evidence>
<organism evidence="1 2">
    <name type="scientific">Cyclospora cayetanensis</name>
    <dbReference type="NCBI Taxonomy" id="88456"/>
    <lineage>
        <taxon>Eukaryota</taxon>
        <taxon>Sar</taxon>
        <taxon>Alveolata</taxon>
        <taxon>Apicomplexa</taxon>
        <taxon>Conoidasida</taxon>
        <taxon>Coccidia</taxon>
        <taxon>Eucoccidiorida</taxon>
        <taxon>Eimeriorina</taxon>
        <taxon>Eimeriidae</taxon>
        <taxon>Cyclospora</taxon>
    </lineage>
</organism>
<keyword evidence="1" id="KW-1185">Reference proteome</keyword>
<protein>
    <submittedName>
        <fullName evidence="2">Uncharacterized protein LOC34622257</fullName>
    </submittedName>
</protein>
<dbReference type="Proteomes" id="UP000515125">
    <property type="component" value="Unplaced"/>
</dbReference>
<evidence type="ECO:0000313" key="2">
    <source>
        <dbReference type="RefSeq" id="XP_026191795.1"/>
    </source>
</evidence>
<dbReference type="OrthoDB" id="5307821at2759"/>
<accession>A0A6P6RXG2</accession>